<name>A0A5C5PPE3_9PSED</name>
<sequence>MELIEEIQQDMDVNITLGQFIQFLTIVERSSRCPVCPHDGVWNFYIDKSVSAGMDSPMAITRMVSTYAVSPQDNYPVFTMECPKCGNMIYTNANVVARKIKAQEAADE</sequence>
<dbReference type="Proteomes" id="UP000317267">
    <property type="component" value="Unassembled WGS sequence"/>
</dbReference>
<organism evidence="1 2">
    <name type="scientific">Pseudomonas grimontii</name>
    <dbReference type="NCBI Taxonomy" id="129847"/>
    <lineage>
        <taxon>Bacteria</taxon>
        <taxon>Pseudomonadati</taxon>
        <taxon>Pseudomonadota</taxon>
        <taxon>Gammaproteobacteria</taxon>
        <taxon>Pseudomonadales</taxon>
        <taxon>Pseudomonadaceae</taxon>
        <taxon>Pseudomonas</taxon>
    </lineage>
</organism>
<accession>A0A5C5PPE3</accession>
<proteinExistence type="predicted"/>
<protein>
    <submittedName>
        <fullName evidence="1">Uncharacterized protein</fullName>
    </submittedName>
</protein>
<comment type="caution">
    <text evidence="1">The sequence shown here is derived from an EMBL/GenBank/DDBJ whole genome shotgun (WGS) entry which is preliminary data.</text>
</comment>
<gene>
    <name evidence="1" type="ORF">FIV39_11310</name>
</gene>
<dbReference type="OrthoDB" id="10011543at2"/>
<dbReference type="AlphaFoldDB" id="A0A5C5PPE3"/>
<dbReference type="EMBL" id="VFES01000005">
    <property type="protein sequence ID" value="TWR67273.1"/>
    <property type="molecule type" value="Genomic_DNA"/>
</dbReference>
<dbReference type="RefSeq" id="WP_090403847.1">
    <property type="nucleotide sequence ID" value="NZ_FNKM01000002.1"/>
</dbReference>
<evidence type="ECO:0000313" key="2">
    <source>
        <dbReference type="Proteomes" id="UP000317267"/>
    </source>
</evidence>
<evidence type="ECO:0000313" key="1">
    <source>
        <dbReference type="EMBL" id="TWR67273.1"/>
    </source>
</evidence>
<reference evidence="1 2" key="1">
    <citation type="submission" date="2019-06" db="EMBL/GenBank/DDBJ databases">
        <title>Pseudomonas bimorpha sp. nov. isolated from bovine raw milk and skim milk concentrate.</title>
        <authorList>
            <person name="Hofmann K."/>
            <person name="Huptas C."/>
            <person name="Doll E."/>
            <person name="Scherer S."/>
            <person name="Wenning M."/>
        </authorList>
    </citation>
    <scope>NUCLEOTIDE SEQUENCE [LARGE SCALE GENOMIC DNA]</scope>
    <source>
        <strain evidence="1 2">DSM 17515</strain>
    </source>
</reference>